<dbReference type="InterPro" id="IPR005480">
    <property type="entry name" value="CPSase_lsu_oligo"/>
</dbReference>
<gene>
    <name evidence="5" type="ORF">FO508_19265</name>
</gene>
<keyword evidence="2" id="KW-0547">Nucleotide-binding</keyword>
<dbReference type="GO" id="GO:0005737">
    <property type="term" value="C:cytoplasm"/>
    <property type="evidence" value="ECO:0007669"/>
    <property type="project" value="TreeGrafter"/>
</dbReference>
<dbReference type="FunFam" id="1.10.1030.10:FF:000009">
    <property type="entry name" value="Carbamoyl-phosphate synthase large chain"/>
    <property type="match status" value="1"/>
</dbReference>
<evidence type="ECO:0000256" key="3">
    <source>
        <dbReference type="ARBA" id="ARBA00022840"/>
    </source>
</evidence>
<feature type="domain" description="Carbamoyl-phosphate synthetase large subunit oligomerisation" evidence="4">
    <location>
        <begin position="18"/>
        <end position="124"/>
    </location>
</feature>
<dbReference type="Gene3D" id="1.10.1030.10">
    <property type="entry name" value="Carbamoyl-phosphate synthetase, large subunit oligomerisation domain"/>
    <property type="match status" value="1"/>
</dbReference>
<feature type="non-terminal residue" evidence="5">
    <location>
        <position position="1"/>
    </location>
</feature>
<dbReference type="Pfam" id="PF02787">
    <property type="entry name" value="CPSase_L_D3"/>
    <property type="match status" value="1"/>
</dbReference>
<sequence length="124" mass="14081">KNIGTHLPELSGLSIDTLWDLAITPDDRRFFVVMELLSRSVSIDDIHEKTKIDPFFLHTFDNIIKLENRLMEAGSDLSFELLKKAKEKGFSDATIASLISKTEEEVRALRKEMGITPSFKIVDT</sequence>
<dbReference type="PANTHER" id="PTHR11405:SF53">
    <property type="entry name" value="CARBAMOYL-PHOSPHATE SYNTHASE [AMMONIA], MITOCHONDRIAL"/>
    <property type="match status" value="1"/>
</dbReference>
<dbReference type="GO" id="GO:0005524">
    <property type="term" value="F:ATP binding"/>
    <property type="evidence" value="ECO:0007669"/>
    <property type="project" value="UniProtKB-KW"/>
</dbReference>
<dbReference type="SMART" id="SM01096">
    <property type="entry name" value="CPSase_L_D3"/>
    <property type="match status" value="1"/>
</dbReference>
<keyword evidence="1" id="KW-0436">Ligase</keyword>
<feature type="non-terminal residue" evidence="5">
    <location>
        <position position="124"/>
    </location>
</feature>
<dbReference type="InterPro" id="IPR036897">
    <property type="entry name" value="CarbamoylP_synth_lsu_oligo_sf"/>
</dbReference>
<dbReference type="Proteomes" id="UP001182042">
    <property type="component" value="Unassembled WGS sequence"/>
</dbReference>
<organism evidence="5 6">
    <name type="scientific">Bacillus pumilus</name>
    <name type="common">Bacillus mesentericus</name>
    <dbReference type="NCBI Taxonomy" id="1408"/>
    <lineage>
        <taxon>Bacteria</taxon>
        <taxon>Bacillati</taxon>
        <taxon>Bacillota</taxon>
        <taxon>Bacilli</taxon>
        <taxon>Bacillales</taxon>
        <taxon>Bacillaceae</taxon>
        <taxon>Bacillus</taxon>
    </lineage>
</organism>
<dbReference type="AlphaFoldDB" id="A0AAE4BAF6"/>
<dbReference type="PANTHER" id="PTHR11405">
    <property type="entry name" value="CARBAMOYLTRANSFERASE FAMILY MEMBER"/>
    <property type="match status" value="1"/>
</dbReference>
<evidence type="ECO:0000313" key="6">
    <source>
        <dbReference type="Proteomes" id="UP001182042"/>
    </source>
</evidence>
<accession>A0AAE4BAF6</accession>
<dbReference type="SUPFAM" id="SSF48108">
    <property type="entry name" value="Carbamoyl phosphate synthetase, large subunit connection domain"/>
    <property type="match status" value="1"/>
</dbReference>
<reference evidence="5" key="1">
    <citation type="submission" date="2019-07" db="EMBL/GenBank/DDBJ databases">
        <title>Phylogenomic Reclassification of ATCC Bacillus Strains and Various Taxa within the Genus Bacillus.</title>
        <authorList>
            <person name="Riojas M.A."/>
            <person name="Frank A.M."/>
            <person name="Fenn S.L."/>
            <person name="King S."/>
            <person name="Brower S."/>
            <person name="Hazbon M.H."/>
        </authorList>
    </citation>
    <scope>NUCLEOTIDE SEQUENCE</scope>
    <source>
        <strain evidence="5">ATCC 27142</strain>
    </source>
</reference>
<dbReference type="GO" id="GO:0006541">
    <property type="term" value="P:glutamine metabolic process"/>
    <property type="evidence" value="ECO:0007669"/>
    <property type="project" value="TreeGrafter"/>
</dbReference>
<keyword evidence="3" id="KW-0067">ATP-binding</keyword>
<proteinExistence type="predicted"/>
<protein>
    <submittedName>
        <fullName evidence="5">Carbamoyl-phosphate synthase large subunit</fullName>
    </submittedName>
</protein>
<name>A0AAE4BAF6_BACPU</name>
<evidence type="ECO:0000256" key="1">
    <source>
        <dbReference type="ARBA" id="ARBA00022598"/>
    </source>
</evidence>
<comment type="caution">
    <text evidence="5">The sequence shown here is derived from an EMBL/GenBank/DDBJ whole genome shotgun (WGS) entry which is preliminary data.</text>
</comment>
<evidence type="ECO:0000313" key="5">
    <source>
        <dbReference type="EMBL" id="MDR4252430.1"/>
    </source>
</evidence>
<evidence type="ECO:0000259" key="4">
    <source>
        <dbReference type="SMART" id="SM01096"/>
    </source>
</evidence>
<dbReference type="GO" id="GO:0004088">
    <property type="term" value="F:carbamoyl-phosphate synthase (glutamine-hydrolyzing) activity"/>
    <property type="evidence" value="ECO:0007669"/>
    <property type="project" value="TreeGrafter"/>
</dbReference>
<evidence type="ECO:0000256" key="2">
    <source>
        <dbReference type="ARBA" id="ARBA00022741"/>
    </source>
</evidence>
<dbReference type="EMBL" id="VKQA01000109">
    <property type="protein sequence ID" value="MDR4252430.1"/>
    <property type="molecule type" value="Genomic_DNA"/>
</dbReference>